<dbReference type="EMBL" id="LR797141">
    <property type="protein sequence ID" value="CAB4189827.1"/>
    <property type="molecule type" value="Genomic_DNA"/>
</dbReference>
<accession>A0A6J5R5G1</accession>
<evidence type="ECO:0000313" key="1">
    <source>
        <dbReference type="EMBL" id="CAB4189827.1"/>
    </source>
</evidence>
<organism evidence="1">
    <name type="scientific">uncultured Caudovirales phage</name>
    <dbReference type="NCBI Taxonomy" id="2100421"/>
    <lineage>
        <taxon>Viruses</taxon>
        <taxon>Duplodnaviria</taxon>
        <taxon>Heunggongvirae</taxon>
        <taxon>Uroviricota</taxon>
        <taxon>Caudoviricetes</taxon>
        <taxon>Peduoviridae</taxon>
        <taxon>Maltschvirus</taxon>
        <taxon>Maltschvirus maltsch</taxon>
    </lineage>
</organism>
<proteinExistence type="predicted"/>
<sequence length="87" mass="10002">MRKESQQLIRIALLRIETELRDSRSDWVVTKNSNSGLWEAIPREEMHDFHSWTMCCGNKNAAVRRLSALNRDHSITVTPAQLLAVKA</sequence>
<gene>
    <name evidence="1" type="ORF">UFOVP1205_19</name>
</gene>
<reference evidence="1" key="1">
    <citation type="submission" date="2020-05" db="EMBL/GenBank/DDBJ databases">
        <authorList>
            <person name="Chiriac C."/>
            <person name="Salcher M."/>
            <person name="Ghai R."/>
            <person name="Kavagutti S V."/>
        </authorList>
    </citation>
    <scope>NUCLEOTIDE SEQUENCE</scope>
</reference>
<protein>
    <submittedName>
        <fullName evidence="1">Uncharacterized protein</fullName>
    </submittedName>
</protein>
<name>A0A6J5R5G1_9CAUD</name>